<dbReference type="STRING" id="279824.SAMN03080617_00883"/>
<dbReference type="GO" id="GO:0101006">
    <property type="term" value="F:protein histidine phosphatase activity"/>
    <property type="evidence" value="ECO:0007669"/>
    <property type="project" value="InterPro"/>
</dbReference>
<dbReference type="NCBIfam" id="TIGR00249">
    <property type="entry name" value="sixA"/>
    <property type="match status" value="1"/>
</dbReference>
<dbReference type="InterPro" id="IPR004449">
    <property type="entry name" value="SixA"/>
</dbReference>
<evidence type="ECO:0000256" key="2">
    <source>
        <dbReference type="PIRSR" id="PIRSR613078-2"/>
    </source>
</evidence>
<name>A0A1G5W378_9BACT</name>
<dbReference type="RefSeq" id="WP_092728732.1">
    <property type="nucleotide sequence ID" value="NZ_FMXE01000005.1"/>
</dbReference>
<proteinExistence type="predicted"/>
<evidence type="ECO:0000313" key="3">
    <source>
        <dbReference type="EMBL" id="SDA52533.1"/>
    </source>
</evidence>
<dbReference type="Proteomes" id="UP000198756">
    <property type="component" value="Unassembled WGS sequence"/>
</dbReference>
<dbReference type="AlphaFoldDB" id="A0A1G5W378"/>
<dbReference type="InterPro" id="IPR029033">
    <property type="entry name" value="His_PPase_superfam"/>
</dbReference>
<dbReference type="EMBL" id="FMXE01000005">
    <property type="protein sequence ID" value="SDA52533.1"/>
    <property type="molecule type" value="Genomic_DNA"/>
</dbReference>
<sequence>MKQLFLLRHGEAGFSDGVDFQRQLTKKGKENLNRLGQTLQPTGLKVDHLYCSAATRTRETAEIIKKHIEIDTEVYAQQIYEGGLEALIKLLENTPDDAQSCMLIGHNPTISVLISHLTHANYVGLQPGMMAIIDLEITEWHMIGLGTGTLKELMQ</sequence>
<dbReference type="InterPro" id="IPR013078">
    <property type="entry name" value="His_Pase_superF_clade-1"/>
</dbReference>
<gene>
    <name evidence="3" type="ORF">SAMN03080617_00883</name>
</gene>
<accession>A0A1G5W378</accession>
<dbReference type="PANTHER" id="PTHR20935">
    <property type="entry name" value="PHOSPHOGLYCERATE MUTASE-RELATED"/>
    <property type="match status" value="1"/>
</dbReference>
<keyword evidence="4" id="KW-1185">Reference proteome</keyword>
<reference evidence="4" key="1">
    <citation type="submission" date="2016-10" db="EMBL/GenBank/DDBJ databases">
        <authorList>
            <person name="Varghese N."/>
            <person name="Submissions S."/>
        </authorList>
    </citation>
    <scope>NUCLEOTIDE SEQUENCE [LARGE SCALE GENOMIC DNA]</scope>
    <source>
        <strain evidence="4">DSM 22703</strain>
    </source>
</reference>
<dbReference type="Gene3D" id="3.40.50.1240">
    <property type="entry name" value="Phosphoglycerate mutase-like"/>
    <property type="match status" value="1"/>
</dbReference>
<organism evidence="3 4">
    <name type="scientific">Algoriphagus alkaliphilus</name>
    <dbReference type="NCBI Taxonomy" id="279824"/>
    <lineage>
        <taxon>Bacteria</taxon>
        <taxon>Pseudomonadati</taxon>
        <taxon>Bacteroidota</taxon>
        <taxon>Cytophagia</taxon>
        <taxon>Cytophagales</taxon>
        <taxon>Cyclobacteriaceae</taxon>
        <taxon>Algoriphagus</taxon>
    </lineage>
</organism>
<feature type="binding site" evidence="2">
    <location>
        <position position="56"/>
    </location>
    <ligand>
        <name>substrate</name>
    </ligand>
</feature>
<evidence type="ECO:0000256" key="1">
    <source>
        <dbReference type="ARBA" id="ARBA00022801"/>
    </source>
</evidence>
<keyword evidence="1" id="KW-0378">Hydrolase</keyword>
<dbReference type="CDD" id="cd07067">
    <property type="entry name" value="HP_PGM_like"/>
    <property type="match status" value="1"/>
</dbReference>
<protein>
    <submittedName>
        <fullName evidence="3">Phosphohistidine phosphatase, SixA</fullName>
    </submittedName>
</protein>
<dbReference type="OrthoDB" id="9810154at2"/>
<dbReference type="GO" id="GO:0005737">
    <property type="term" value="C:cytoplasm"/>
    <property type="evidence" value="ECO:0007669"/>
    <property type="project" value="InterPro"/>
</dbReference>
<dbReference type="Pfam" id="PF00300">
    <property type="entry name" value="His_Phos_1"/>
    <property type="match status" value="1"/>
</dbReference>
<dbReference type="SUPFAM" id="SSF53254">
    <property type="entry name" value="Phosphoglycerate mutase-like"/>
    <property type="match status" value="1"/>
</dbReference>
<evidence type="ECO:0000313" key="4">
    <source>
        <dbReference type="Proteomes" id="UP000198756"/>
    </source>
</evidence>
<dbReference type="SMART" id="SM00855">
    <property type="entry name" value="PGAM"/>
    <property type="match status" value="1"/>
</dbReference>
<dbReference type="InterPro" id="IPR051021">
    <property type="entry name" value="Mito_Ser/Thr_phosphatase"/>
</dbReference>